<proteinExistence type="predicted"/>
<feature type="region of interest" description="Disordered" evidence="1">
    <location>
        <begin position="38"/>
        <end position="58"/>
    </location>
</feature>
<dbReference type="RefSeq" id="WP_163695265.1">
    <property type="nucleotide sequence ID" value="NZ_AP022595.1"/>
</dbReference>
<dbReference type="KEGG" id="msar:MSAR_12460"/>
<name>A0A7I7SNJ3_9MYCO</name>
<reference evidence="2 3" key="1">
    <citation type="journal article" date="2019" name="Emerg. Microbes Infect.">
        <title>Comprehensive subspecies identification of 175 nontuberculous mycobacteria species based on 7547 genomic profiles.</title>
        <authorList>
            <person name="Matsumoto Y."/>
            <person name="Kinjo T."/>
            <person name="Motooka D."/>
            <person name="Nabeya D."/>
            <person name="Jung N."/>
            <person name="Uechi K."/>
            <person name="Horii T."/>
            <person name="Iida T."/>
            <person name="Fujita J."/>
            <person name="Nakamura S."/>
        </authorList>
    </citation>
    <scope>NUCLEOTIDE SEQUENCE [LARGE SCALE GENOMIC DNA]</scope>
    <source>
        <strain evidence="2 3">JCM 30395</strain>
    </source>
</reference>
<evidence type="ECO:0000256" key="1">
    <source>
        <dbReference type="SAM" id="MobiDB-lite"/>
    </source>
</evidence>
<protein>
    <submittedName>
        <fullName evidence="2">Uncharacterized protein</fullName>
    </submittedName>
</protein>
<keyword evidence="3" id="KW-1185">Reference proteome</keyword>
<dbReference type="EMBL" id="AP022595">
    <property type="protein sequence ID" value="BBY58110.1"/>
    <property type="molecule type" value="Genomic_DNA"/>
</dbReference>
<evidence type="ECO:0000313" key="2">
    <source>
        <dbReference type="EMBL" id="BBY58110.1"/>
    </source>
</evidence>
<dbReference type="Proteomes" id="UP000466445">
    <property type="component" value="Chromosome"/>
</dbReference>
<sequence>MKTGAMILASAGDTPPERVDQLTRPLNGLAFSNLSIGQPGGNVPAGLTDGVLDSVSTT</sequence>
<organism evidence="2 3">
    <name type="scientific">Mycolicibacterium sarraceniae</name>
    <dbReference type="NCBI Taxonomy" id="1534348"/>
    <lineage>
        <taxon>Bacteria</taxon>
        <taxon>Bacillati</taxon>
        <taxon>Actinomycetota</taxon>
        <taxon>Actinomycetes</taxon>
        <taxon>Mycobacteriales</taxon>
        <taxon>Mycobacteriaceae</taxon>
        <taxon>Mycolicibacterium</taxon>
    </lineage>
</organism>
<evidence type="ECO:0000313" key="3">
    <source>
        <dbReference type="Proteomes" id="UP000466445"/>
    </source>
</evidence>
<accession>A0A7I7SNJ3</accession>
<dbReference type="AlphaFoldDB" id="A0A7I7SNJ3"/>
<gene>
    <name evidence="2" type="ORF">MSAR_12460</name>
</gene>